<gene>
    <name evidence="4" type="ORF">AKJ08_1358</name>
</gene>
<dbReference type="Proteomes" id="UP000055590">
    <property type="component" value="Chromosome"/>
</dbReference>
<evidence type="ECO:0000313" key="4">
    <source>
        <dbReference type="EMBL" id="AKU90971.1"/>
    </source>
</evidence>
<keyword evidence="5" id="KW-1185">Reference proteome</keyword>
<dbReference type="GO" id="GO:0016836">
    <property type="term" value="F:hydro-lyase activity"/>
    <property type="evidence" value="ECO:0007669"/>
    <property type="project" value="UniProtKB-ARBA"/>
</dbReference>
<dbReference type="Pfam" id="PF00378">
    <property type="entry name" value="ECH_1"/>
    <property type="match status" value="1"/>
</dbReference>
<evidence type="ECO:0000256" key="1">
    <source>
        <dbReference type="ARBA" id="ARBA00005254"/>
    </source>
</evidence>
<dbReference type="PANTHER" id="PTHR11941:SF54">
    <property type="entry name" value="ENOYL-COA HYDRATASE, MITOCHONDRIAL"/>
    <property type="match status" value="1"/>
</dbReference>
<dbReference type="PANTHER" id="PTHR11941">
    <property type="entry name" value="ENOYL-COA HYDRATASE-RELATED"/>
    <property type="match status" value="1"/>
</dbReference>
<accession>A0A0K1PC38</accession>
<dbReference type="InterPro" id="IPR014748">
    <property type="entry name" value="Enoyl-CoA_hydra_C"/>
</dbReference>
<proteinExistence type="inferred from homology"/>
<dbReference type="InterPro" id="IPR018376">
    <property type="entry name" value="Enoyl-CoA_hyd/isom_CS"/>
</dbReference>
<protein>
    <submittedName>
        <fullName evidence="4">Methylglutaconyl-CoA hydratase</fullName>
    </submittedName>
</protein>
<dbReference type="GO" id="GO:0006635">
    <property type="term" value="P:fatty acid beta-oxidation"/>
    <property type="evidence" value="ECO:0007669"/>
    <property type="project" value="TreeGrafter"/>
</dbReference>
<dbReference type="STRING" id="1391653.AKJ08_1358"/>
<dbReference type="InterPro" id="IPR001753">
    <property type="entry name" value="Enoyl-CoA_hydra/iso"/>
</dbReference>
<dbReference type="EMBL" id="CP012332">
    <property type="protein sequence ID" value="AKU90971.1"/>
    <property type="molecule type" value="Genomic_DNA"/>
</dbReference>
<comment type="similarity">
    <text evidence="1 3">Belongs to the enoyl-CoA hydratase/isomerase family.</text>
</comment>
<dbReference type="Gene3D" id="3.90.226.10">
    <property type="entry name" value="2-enoyl-CoA Hydratase, Chain A, domain 1"/>
    <property type="match status" value="1"/>
</dbReference>
<evidence type="ECO:0000313" key="5">
    <source>
        <dbReference type="Proteomes" id="UP000055590"/>
    </source>
</evidence>
<keyword evidence="2" id="KW-0456">Lyase</keyword>
<dbReference type="SUPFAM" id="SSF52096">
    <property type="entry name" value="ClpP/crotonase"/>
    <property type="match status" value="1"/>
</dbReference>
<dbReference type="PROSITE" id="PS00166">
    <property type="entry name" value="ENOYL_COA_HYDRATASE"/>
    <property type="match status" value="1"/>
</dbReference>
<dbReference type="FunFam" id="3.90.226.10:FF:000009">
    <property type="entry name" value="Carnitinyl-CoA dehydratase"/>
    <property type="match status" value="1"/>
</dbReference>
<dbReference type="FunFam" id="1.10.12.10:FF:000001">
    <property type="entry name" value="Probable enoyl-CoA hydratase, mitochondrial"/>
    <property type="match status" value="1"/>
</dbReference>
<dbReference type="CDD" id="cd06558">
    <property type="entry name" value="crotonase-like"/>
    <property type="match status" value="1"/>
</dbReference>
<sequence>MAEFRVESLSNGAVEVWTIDGEAKRNAISRAMRADLEALVAGAAGRKALRAVVITGAGDKAFCAGADLKERQGMSEEEVRTFLQDLRRTLRALELSPKVFIAAINGAAFGGGTELALACDLRVAAPHAELALTETRLAIIPGGGGTQRLPRLCGMAVAKDLILTGRRVGAEEALRLGLVNRVAPTADAVAAAVAMAEEVAAGGPVALSAAKAAIQEGLELPLDEALELEYRKYQATIPTKDRLEGLAAFREKRKPVYTGE</sequence>
<dbReference type="PATRIC" id="fig|1391653.3.peg.1427"/>
<dbReference type="Gene3D" id="1.10.12.10">
    <property type="entry name" value="Lyase 2-enoyl-coa Hydratase, Chain A, domain 2"/>
    <property type="match status" value="1"/>
</dbReference>
<name>A0A0K1PC38_9BACT</name>
<reference evidence="4 5" key="1">
    <citation type="submission" date="2015-08" db="EMBL/GenBank/DDBJ databases">
        <authorList>
            <person name="Babu N.S."/>
            <person name="Beckwith C.J."/>
            <person name="Beseler K.G."/>
            <person name="Brison A."/>
            <person name="Carone J.V."/>
            <person name="Caskin T.P."/>
            <person name="Diamond M."/>
            <person name="Durham M.E."/>
            <person name="Foxe J.M."/>
            <person name="Go M."/>
            <person name="Henderson B.A."/>
            <person name="Jones I.B."/>
            <person name="McGettigan J.A."/>
            <person name="Micheletti S.J."/>
            <person name="Nasrallah M.E."/>
            <person name="Ortiz D."/>
            <person name="Piller C.R."/>
            <person name="Privatt S.R."/>
            <person name="Schneider S.L."/>
            <person name="Sharp S."/>
            <person name="Smith T.C."/>
            <person name="Stanton J.D."/>
            <person name="Ullery H.E."/>
            <person name="Wilson R.J."/>
            <person name="Serrano M.G."/>
            <person name="Buck G."/>
            <person name="Lee V."/>
            <person name="Wang Y."/>
            <person name="Carvalho R."/>
            <person name="Voegtly L."/>
            <person name="Shi R."/>
            <person name="Duckworth R."/>
            <person name="Johnson A."/>
            <person name="Loviza R."/>
            <person name="Walstead R."/>
            <person name="Shah Z."/>
            <person name="Kiflezghi M."/>
            <person name="Wade K."/>
            <person name="Ball S.L."/>
            <person name="Bradley K.W."/>
            <person name="Asai D.J."/>
            <person name="Bowman C.A."/>
            <person name="Russell D.A."/>
            <person name="Pope W.H."/>
            <person name="Jacobs-Sera D."/>
            <person name="Hendrix R.W."/>
            <person name="Hatfull G.F."/>
        </authorList>
    </citation>
    <scope>NUCLEOTIDE SEQUENCE [LARGE SCALE GENOMIC DNA]</scope>
    <source>
        <strain evidence="4 5">DSM 27710</strain>
    </source>
</reference>
<dbReference type="RefSeq" id="WP_050725351.1">
    <property type="nucleotide sequence ID" value="NZ_CP012332.1"/>
</dbReference>
<dbReference type="KEGG" id="vin:AKJ08_1358"/>
<evidence type="ECO:0000256" key="3">
    <source>
        <dbReference type="RuleBase" id="RU003707"/>
    </source>
</evidence>
<dbReference type="InterPro" id="IPR029045">
    <property type="entry name" value="ClpP/crotonase-like_dom_sf"/>
</dbReference>
<evidence type="ECO:0000256" key="2">
    <source>
        <dbReference type="ARBA" id="ARBA00023239"/>
    </source>
</evidence>
<dbReference type="OrthoDB" id="5365311at2"/>
<dbReference type="AlphaFoldDB" id="A0A0K1PC38"/>
<organism evidence="4 5">
    <name type="scientific">Vulgatibacter incomptus</name>
    <dbReference type="NCBI Taxonomy" id="1391653"/>
    <lineage>
        <taxon>Bacteria</taxon>
        <taxon>Pseudomonadati</taxon>
        <taxon>Myxococcota</taxon>
        <taxon>Myxococcia</taxon>
        <taxon>Myxococcales</taxon>
        <taxon>Cystobacterineae</taxon>
        <taxon>Vulgatibacteraceae</taxon>
        <taxon>Vulgatibacter</taxon>
    </lineage>
</organism>